<accession>A0ABQ9HPV2</accession>
<name>A0ABQ9HPV2_9NEOP</name>
<reference evidence="1 2" key="1">
    <citation type="submission" date="2023-02" db="EMBL/GenBank/DDBJ databases">
        <title>LHISI_Scaffold_Assembly.</title>
        <authorList>
            <person name="Stuart O.P."/>
            <person name="Cleave R."/>
            <person name="Magrath M.J.L."/>
            <person name="Mikheyev A.S."/>
        </authorList>
    </citation>
    <scope>NUCLEOTIDE SEQUENCE [LARGE SCALE GENOMIC DNA]</scope>
    <source>
        <strain evidence="1">Daus_M_001</strain>
        <tissue evidence="1">Leg muscle</tissue>
    </source>
</reference>
<protein>
    <submittedName>
        <fullName evidence="1">Uncharacterized protein</fullName>
    </submittedName>
</protein>
<evidence type="ECO:0000313" key="1">
    <source>
        <dbReference type="EMBL" id="KAJ8886362.1"/>
    </source>
</evidence>
<gene>
    <name evidence="1" type="ORF">PR048_012573</name>
</gene>
<proteinExistence type="predicted"/>
<keyword evidence="2" id="KW-1185">Reference proteome</keyword>
<organism evidence="1 2">
    <name type="scientific">Dryococelus australis</name>
    <dbReference type="NCBI Taxonomy" id="614101"/>
    <lineage>
        <taxon>Eukaryota</taxon>
        <taxon>Metazoa</taxon>
        <taxon>Ecdysozoa</taxon>
        <taxon>Arthropoda</taxon>
        <taxon>Hexapoda</taxon>
        <taxon>Insecta</taxon>
        <taxon>Pterygota</taxon>
        <taxon>Neoptera</taxon>
        <taxon>Polyneoptera</taxon>
        <taxon>Phasmatodea</taxon>
        <taxon>Verophasmatodea</taxon>
        <taxon>Anareolatae</taxon>
        <taxon>Phasmatidae</taxon>
        <taxon>Eurycanthinae</taxon>
        <taxon>Dryococelus</taxon>
    </lineage>
</organism>
<dbReference type="Proteomes" id="UP001159363">
    <property type="component" value="Chromosome X"/>
</dbReference>
<sequence>MKTNTLLARKTDNEDENWEYYVERMKYQQEDVQYEDEEPSMVNADTTNPRVGDWVLLKFLSKKLIEHYIMQVISFE</sequence>
<dbReference type="EMBL" id="JARBHB010000004">
    <property type="protein sequence ID" value="KAJ8886362.1"/>
    <property type="molecule type" value="Genomic_DNA"/>
</dbReference>
<evidence type="ECO:0000313" key="2">
    <source>
        <dbReference type="Proteomes" id="UP001159363"/>
    </source>
</evidence>
<comment type="caution">
    <text evidence="1">The sequence shown here is derived from an EMBL/GenBank/DDBJ whole genome shotgun (WGS) entry which is preliminary data.</text>
</comment>